<evidence type="ECO:0000259" key="6">
    <source>
        <dbReference type="Pfam" id="PF12698"/>
    </source>
</evidence>
<evidence type="ECO:0000256" key="1">
    <source>
        <dbReference type="ARBA" id="ARBA00004141"/>
    </source>
</evidence>
<keyword evidence="8" id="KW-1185">Reference proteome</keyword>
<dbReference type="KEGG" id="sdyn:Mal52_34640"/>
<evidence type="ECO:0000256" key="5">
    <source>
        <dbReference type="SAM" id="Phobius"/>
    </source>
</evidence>
<dbReference type="GO" id="GO:0016020">
    <property type="term" value="C:membrane"/>
    <property type="evidence" value="ECO:0007669"/>
    <property type="project" value="UniProtKB-SubCell"/>
</dbReference>
<sequence>MGDVSTVVSIAVWEILGHFRRPAAYVMLLAATLVAGWHFSLLMTLLAQGRVVPLRQADDPLAQFLGPNVFLVFSLMLIVPVVTMGMVADERRRGIWEMLLTTPVQPWQVLTGKFAAAWVAVVVNVLPWICCLLALRYWPGIGLEFDRGYLIGGVIGIATISLSLCAVGMVCTTLCKAPFAASVATVSAMIGLLLLSLVPRAMLHWHIGEAWMSVAERFACWEHLARFSTGAIDPSVICGHVSFSVCLLWIACQATRGHD</sequence>
<keyword evidence="4 5" id="KW-0472">Membrane</keyword>
<evidence type="ECO:0000256" key="3">
    <source>
        <dbReference type="ARBA" id="ARBA00022989"/>
    </source>
</evidence>
<evidence type="ECO:0000313" key="8">
    <source>
        <dbReference type="Proteomes" id="UP000319383"/>
    </source>
</evidence>
<name>A0A517ZR99_9PLAN</name>
<reference evidence="7 8" key="1">
    <citation type="submission" date="2019-02" db="EMBL/GenBank/DDBJ databases">
        <title>Deep-cultivation of Planctomycetes and their phenomic and genomic characterization uncovers novel biology.</title>
        <authorList>
            <person name="Wiegand S."/>
            <person name="Jogler M."/>
            <person name="Boedeker C."/>
            <person name="Pinto D."/>
            <person name="Vollmers J."/>
            <person name="Rivas-Marin E."/>
            <person name="Kohn T."/>
            <person name="Peeters S.H."/>
            <person name="Heuer A."/>
            <person name="Rast P."/>
            <person name="Oberbeckmann S."/>
            <person name="Bunk B."/>
            <person name="Jeske O."/>
            <person name="Meyerdierks A."/>
            <person name="Storesund J.E."/>
            <person name="Kallscheuer N."/>
            <person name="Luecker S."/>
            <person name="Lage O.M."/>
            <person name="Pohl T."/>
            <person name="Merkel B.J."/>
            <person name="Hornburger P."/>
            <person name="Mueller R.-W."/>
            <person name="Bruemmer F."/>
            <person name="Labrenz M."/>
            <person name="Spormann A.M."/>
            <person name="Op den Camp H."/>
            <person name="Overmann J."/>
            <person name="Amann R."/>
            <person name="Jetten M.S.M."/>
            <person name="Mascher T."/>
            <person name="Medema M.H."/>
            <person name="Devos D.P."/>
            <person name="Kaster A.-K."/>
            <person name="Ovreas L."/>
            <person name="Rohde M."/>
            <person name="Galperin M.Y."/>
            <person name="Jogler C."/>
        </authorList>
    </citation>
    <scope>NUCLEOTIDE SEQUENCE [LARGE SCALE GENOMIC DNA]</scope>
    <source>
        <strain evidence="7 8">Mal52</strain>
    </source>
</reference>
<feature type="transmembrane region" description="Helical" evidence="5">
    <location>
        <begin position="23"/>
        <end position="47"/>
    </location>
</feature>
<keyword evidence="3 5" id="KW-1133">Transmembrane helix</keyword>
<feature type="transmembrane region" description="Helical" evidence="5">
    <location>
        <begin position="68"/>
        <end position="88"/>
    </location>
</feature>
<dbReference type="Pfam" id="PF12698">
    <property type="entry name" value="ABC2_membrane_3"/>
    <property type="match status" value="1"/>
</dbReference>
<dbReference type="PANTHER" id="PTHR43471:SF12">
    <property type="entry name" value="HYPOTHETICAL MEMBRANE PROTEIN, CONSERVED"/>
    <property type="match status" value="1"/>
</dbReference>
<protein>
    <submittedName>
        <fullName evidence="7">ABC-2 family transporter protein</fullName>
    </submittedName>
</protein>
<gene>
    <name evidence="7" type="ORF">Mal52_34640</name>
</gene>
<evidence type="ECO:0000256" key="2">
    <source>
        <dbReference type="ARBA" id="ARBA00022692"/>
    </source>
</evidence>
<evidence type="ECO:0000313" key="7">
    <source>
        <dbReference type="EMBL" id="QDU44978.1"/>
    </source>
</evidence>
<feature type="transmembrane region" description="Helical" evidence="5">
    <location>
        <begin position="115"/>
        <end position="137"/>
    </location>
</feature>
<comment type="subcellular location">
    <subcellularLocation>
        <location evidence="1">Membrane</location>
        <topology evidence="1">Multi-pass membrane protein</topology>
    </subcellularLocation>
</comment>
<evidence type="ECO:0000256" key="4">
    <source>
        <dbReference type="ARBA" id="ARBA00023136"/>
    </source>
</evidence>
<proteinExistence type="predicted"/>
<keyword evidence="2 5" id="KW-0812">Transmembrane</keyword>
<feature type="transmembrane region" description="Helical" evidence="5">
    <location>
        <begin position="177"/>
        <end position="198"/>
    </location>
</feature>
<dbReference type="PANTHER" id="PTHR43471">
    <property type="entry name" value="ABC TRANSPORTER PERMEASE"/>
    <property type="match status" value="1"/>
</dbReference>
<accession>A0A517ZR99</accession>
<dbReference type="Proteomes" id="UP000319383">
    <property type="component" value="Chromosome"/>
</dbReference>
<dbReference type="AlphaFoldDB" id="A0A517ZR99"/>
<dbReference type="EMBL" id="CP036276">
    <property type="protein sequence ID" value="QDU44978.1"/>
    <property type="molecule type" value="Genomic_DNA"/>
</dbReference>
<dbReference type="GO" id="GO:0140359">
    <property type="term" value="F:ABC-type transporter activity"/>
    <property type="evidence" value="ECO:0007669"/>
    <property type="project" value="InterPro"/>
</dbReference>
<organism evidence="7 8">
    <name type="scientific">Symmachiella dynata</name>
    <dbReference type="NCBI Taxonomy" id="2527995"/>
    <lineage>
        <taxon>Bacteria</taxon>
        <taxon>Pseudomonadati</taxon>
        <taxon>Planctomycetota</taxon>
        <taxon>Planctomycetia</taxon>
        <taxon>Planctomycetales</taxon>
        <taxon>Planctomycetaceae</taxon>
        <taxon>Symmachiella</taxon>
    </lineage>
</organism>
<feature type="domain" description="ABC-2 type transporter transmembrane" evidence="6">
    <location>
        <begin position="58"/>
        <end position="195"/>
    </location>
</feature>
<feature type="transmembrane region" description="Helical" evidence="5">
    <location>
        <begin position="149"/>
        <end position="171"/>
    </location>
</feature>
<dbReference type="InterPro" id="IPR013525">
    <property type="entry name" value="ABC2_TM"/>
</dbReference>